<feature type="compositionally biased region" description="Basic and acidic residues" evidence="8">
    <location>
        <begin position="544"/>
        <end position="569"/>
    </location>
</feature>
<dbReference type="Pfam" id="PF03107">
    <property type="entry name" value="C1_2"/>
    <property type="match status" value="1"/>
</dbReference>
<comment type="caution">
    <text evidence="10">The sequence shown here is derived from an EMBL/GenBank/DDBJ whole genome shotgun (WGS) entry which is preliminary data.</text>
</comment>
<keyword evidence="4" id="KW-0520">NAD</keyword>
<keyword evidence="3" id="KW-0560">Oxidoreductase</keyword>
<comment type="catalytic activity">
    <reaction evidence="7">
        <text>[protein]-dithiol + NADP(+) = [protein]-disulfide + NADPH + H(+)</text>
        <dbReference type="Rhea" id="RHEA:18753"/>
        <dbReference type="Rhea" id="RHEA-COMP:10593"/>
        <dbReference type="Rhea" id="RHEA-COMP:10594"/>
        <dbReference type="ChEBI" id="CHEBI:15378"/>
        <dbReference type="ChEBI" id="CHEBI:29950"/>
        <dbReference type="ChEBI" id="CHEBI:50058"/>
        <dbReference type="ChEBI" id="CHEBI:57783"/>
        <dbReference type="ChEBI" id="CHEBI:58349"/>
        <dbReference type="EC" id="1.8.1.8"/>
    </reaction>
</comment>
<dbReference type="Gramene" id="OE9A061878T1">
    <property type="protein sequence ID" value="OE9A061878C1"/>
    <property type="gene ID" value="OE9A061878"/>
</dbReference>
<keyword evidence="11" id="KW-1185">Reference proteome</keyword>
<name>A0A8S0QRW8_OLEEU</name>
<protein>
    <recommendedName>
        <fullName evidence="1">protein-disulfide reductase</fullName>
        <ecNumber evidence="1">1.8.1.8</ecNumber>
    </recommendedName>
</protein>
<evidence type="ECO:0000256" key="4">
    <source>
        <dbReference type="ARBA" id="ARBA00023027"/>
    </source>
</evidence>
<dbReference type="InterPro" id="IPR052259">
    <property type="entry name" value="Nucleoredoxin-like"/>
</dbReference>
<dbReference type="PROSITE" id="PS51352">
    <property type="entry name" value="THIOREDOXIN_2"/>
    <property type="match status" value="3"/>
</dbReference>
<comment type="catalytic activity">
    <reaction evidence="6">
        <text>[protein]-dithiol + NAD(+) = [protein]-disulfide + NADH + H(+)</text>
        <dbReference type="Rhea" id="RHEA:18749"/>
        <dbReference type="Rhea" id="RHEA-COMP:10593"/>
        <dbReference type="Rhea" id="RHEA-COMP:10594"/>
        <dbReference type="ChEBI" id="CHEBI:15378"/>
        <dbReference type="ChEBI" id="CHEBI:29950"/>
        <dbReference type="ChEBI" id="CHEBI:50058"/>
        <dbReference type="ChEBI" id="CHEBI:57540"/>
        <dbReference type="ChEBI" id="CHEBI:57945"/>
        <dbReference type="EC" id="1.8.1.8"/>
    </reaction>
</comment>
<evidence type="ECO:0000256" key="3">
    <source>
        <dbReference type="ARBA" id="ARBA00023002"/>
    </source>
</evidence>
<dbReference type="SUPFAM" id="SSF57889">
    <property type="entry name" value="Cysteine-rich domain"/>
    <property type="match status" value="1"/>
</dbReference>
<evidence type="ECO:0000256" key="8">
    <source>
        <dbReference type="SAM" id="MobiDB-lite"/>
    </source>
</evidence>
<dbReference type="AlphaFoldDB" id="A0A8S0QRW8"/>
<feature type="region of interest" description="Disordered" evidence="8">
    <location>
        <begin position="544"/>
        <end position="580"/>
    </location>
</feature>
<dbReference type="InterPro" id="IPR046349">
    <property type="entry name" value="C1-like_sf"/>
</dbReference>
<dbReference type="InterPro" id="IPR004146">
    <property type="entry name" value="DC1"/>
</dbReference>
<dbReference type="OrthoDB" id="409136at2759"/>
<dbReference type="InterPro" id="IPR012336">
    <property type="entry name" value="Thioredoxin-like_fold"/>
</dbReference>
<organism evidence="10 11">
    <name type="scientific">Olea europaea subsp. europaea</name>
    <dbReference type="NCBI Taxonomy" id="158383"/>
    <lineage>
        <taxon>Eukaryota</taxon>
        <taxon>Viridiplantae</taxon>
        <taxon>Streptophyta</taxon>
        <taxon>Embryophyta</taxon>
        <taxon>Tracheophyta</taxon>
        <taxon>Spermatophyta</taxon>
        <taxon>Magnoliopsida</taxon>
        <taxon>eudicotyledons</taxon>
        <taxon>Gunneridae</taxon>
        <taxon>Pentapetalae</taxon>
        <taxon>asterids</taxon>
        <taxon>lamiids</taxon>
        <taxon>Lamiales</taxon>
        <taxon>Oleaceae</taxon>
        <taxon>Oleeae</taxon>
        <taxon>Olea</taxon>
    </lineage>
</organism>
<keyword evidence="2" id="KW-0677">Repeat</keyword>
<feature type="domain" description="Thioredoxin" evidence="9">
    <location>
        <begin position="13"/>
        <end position="169"/>
    </location>
</feature>
<proteinExistence type="inferred from homology"/>
<dbReference type="PANTHER" id="PTHR13871">
    <property type="entry name" value="THIOREDOXIN"/>
    <property type="match status" value="1"/>
</dbReference>
<dbReference type="Pfam" id="PF13905">
    <property type="entry name" value="Thioredoxin_8"/>
    <property type="match status" value="3"/>
</dbReference>
<comment type="similarity">
    <text evidence="5">Belongs to the nucleoredoxin family.</text>
</comment>
<evidence type="ECO:0000313" key="11">
    <source>
        <dbReference type="Proteomes" id="UP000594638"/>
    </source>
</evidence>
<feature type="domain" description="Thioredoxin" evidence="9">
    <location>
        <begin position="173"/>
        <end position="325"/>
    </location>
</feature>
<dbReference type="InterPro" id="IPR036249">
    <property type="entry name" value="Thioredoxin-like_sf"/>
</dbReference>
<sequence length="590" mass="67444">MEDQLKEVPAHDFQSLLCSPERDFLIRNNGDEVKVESLKGKKVGLYFSASWCGPCQSFTPNLVEVYNELLSDGKFEVVFVSADQDDESFNKYFSKMPWLAIPFSDYETRDRLDKLFDVSGIPHLVILDENGKELTNEGVGIIREHGVEGYPFTPERIEELKEKEEEAKRNQTLKSLLVTPSRDYVITFDGKKVPVVELEGKTILLYFSLVAYRKCLAFTPKLVEIYQELTKEGENFEIVMIPLDKEEPSFKQAFEGMPWLSLPLLDKTCEKLVRYFELSSLPTVVVIGPDGKTLHPNVAEVIEEHGRKAYPFTPEKFAEIEELEKIKRESQTLESILVSEDCNFVIGKDGVKVQVSDLVGKNILLYFSAHWCPPCRAFLPKLIEAYHEIKAKDDNFEVIFVSSDKDQTSFNEFFSTMPWLALPFGDKRKESLGRLFKIRGIPMLVALGPTGKTVTTEARHLIAYHGANAYPFTEERIKEIEEQYEKMAEEWPKKVKLALHEEHELVLTKRVGYNCDGCNKFGQGWSFWCNKCDFDLHPNCALGGEDKDKDKDKDKNKDKDGAEELKGNGEDEEKNTNEGWTCDGDVCYKA</sequence>
<evidence type="ECO:0000256" key="1">
    <source>
        <dbReference type="ARBA" id="ARBA00012612"/>
    </source>
</evidence>
<dbReference type="CDD" id="cd03009">
    <property type="entry name" value="TryX_like_TryX_NRX"/>
    <property type="match status" value="2"/>
</dbReference>
<dbReference type="GO" id="GO:0004791">
    <property type="term" value="F:thioredoxin-disulfide reductase (NADPH) activity"/>
    <property type="evidence" value="ECO:0007669"/>
    <property type="project" value="InterPro"/>
</dbReference>
<dbReference type="EMBL" id="CACTIH010001891">
    <property type="protein sequence ID" value="CAA2967790.1"/>
    <property type="molecule type" value="Genomic_DNA"/>
</dbReference>
<evidence type="ECO:0000256" key="7">
    <source>
        <dbReference type="ARBA" id="ARBA00047804"/>
    </source>
</evidence>
<dbReference type="Gene3D" id="3.40.30.10">
    <property type="entry name" value="Glutaredoxin"/>
    <property type="match status" value="3"/>
</dbReference>
<evidence type="ECO:0000256" key="6">
    <source>
        <dbReference type="ARBA" id="ARBA00047388"/>
    </source>
</evidence>
<dbReference type="InterPro" id="IPR013766">
    <property type="entry name" value="Thioredoxin_domain"/>
</dbReference>
<dbReference type="PROSITE" id="PS00194">
    <property type="entry name" value="THIOREDOXIN_1"/>
    <property type="match status" value="1"/>
</dbReference>
<feature type="domain" description="Thioredoxin" evidence="9">
    <location>
        <begin position="327"/>
        <end position="482"/>
    </location>
</feature>
<dbReference type="InterPro" id="IPR017937">
    <property type="entry name" value="Thioredoxin_CS"/>
</dbReference>
<evidence type="ECO:0000256" key="5">
    <source>
        <dbReference type="ARBA" id="ARBA00025782"/>
    </source>
</evidence>
<dbReference type="Proteomes" id="UP000594638">
    <property type="component" value="Unassembled WGS sequence"/>
</dbReference>
<accession>A0A8S0QRW8</accession>
<dbReference type="EC" id="1.8.1.8" evidence="1"/>
<dbReference type="InterPro" id="IPR045870">
    <property type="entry name" value="TryX_NRX_thioredoxin_dom"/>
</dbReference>
<dbReference type="PANTHER" id="PTHR13871:SF96">
    <property type="entry name" value="THIOREDOXIN DOMAIN-CONTAINING PROTEIN"/>
    <property type="match status" value="1"/>
</dbReference>
<gene>
    <name evidence="10" type="ORF">OLEA9_A061878</name>
</gene>
<evidence type="ECO:0000259" key="9">
    <source>
        <dbReference type="PROSITE" id="PS51352"/>
    </source>
</evidence>
<evidence type="ECO:0000256" key="2">
    <source>
        <dbReference type="ARBA" id="ARBA00022737"/>
    </source>
</evidence>
<reference evidence="10 11" key="1">
    <citation type="submission" date="2019-12" db="EMBL/GenBank/DDBJ databases">
        <authorList>
            <person name="Alioto T."/>
            <person name="Alioto T."/>
            <person name="Gomez Garrido J."/>
        </authorList>
    </citation>
    <scope>NUCLEOTIDE SEQUENCE [LARGE SCALE GENOMIC DNA]</scope>
</reference>
<evidence type="ECO:0000313" key="10">
    <source>
        <dbReference type="EMBL" id="CAA2967790.1"/>
    </source>
</evidence>
<dbReference type="SUPFAM" id="SSF52833">
    <property type="entry name" value="Thioredoxin-like"/>
    <property type="match status" value="3"/>
</dbReference>